<keyword evidence="7" id="KW-1133">Transmembrane helix</keyword>
<dbReference type="PATRIC" id="fig|338187.25.peg.1143"/>
<dbReference type="PROSITE" id="PS50885">
    <property type="entry name" value="HAMP"/>
    <property type="match status" value="1"/>
</dbReference>
<dbReference type="EMBL" id="CP000789">
    <property type="protein sequence ID" value="ABU70488.1"/>
    <property type="molecule type" value="Genomic_DNA"/>
</dbReference>
<dbReference type="Gene3D" id="1.10.287.950">
    <property type="entry name" value="Methyl-accepting chemotaxis protein"/>
    <property type="match status" value="1"/>
</dbReference>
<dbReference type="InterPro" id="IPR004090">
    <property type="entry name" value="Chemotax_Me-accpt_rcpt"/>
</dbReference>
<dbReference type="InterPro" id="IPR003660">
    <property type="entry name" value="HAMP_dom"/>
</dbReference>
<evidence type="ECO:0000313" key="12">
    <source>
        <dbReference type="Proteomes" id="UP000008152"/>
    </source>
</evidence>
<dbReference type="InterPro" id="IPR004089">
    <property type="entry name" value="MCPsignal_dom"/>
</dbReference>
<evidence type="ECO:0000259" key="9">
    <source>
        <dbReference type="PROSITE" id="PS50192"/>
    </source>
</evidence>
<evidence type="ECO:0000256" key="2">
    <source>
        <dbReference type="ARBA" id="ARBA00022519"/>
    </source>
</evidence>
<dbReference type="Pfam" id="PF00672">
    <property type="entry name" value="HAMP"/>
    <property type="match status" value="1"/>
</dbReference>
<evidence type="ECO:0000313" key="11">
    <source>
        <dbReference type="EMBL" id="ABU70488.1"/>
    </source>
</evidence>
<comment type="similarity">
    <text evidence="4">Belongs to the methyl-accepting chemotaxis (MCP) protein family.</text>
</comment>
<dbReference type="Pfam" id="PF00015">
    <property type="entry name" value="MCPsignal"/>
    <property type="match status" value="1"/>
</dbReference>
<feature type="domain" description="Methyl-accepting transducer" evidence="8">
    <location>
        <begin position="402"/>
        <end position="638"/>
    </location>
</feature>
<sequence length="674" mass="73548">MLSIFGGGSSLMRGSVIKRMYAGFALIIVLFAVTIAIMMGGMNDIHGKFETVSKSSLPLVSLSNQTSVELLSANKSFKDFLTTENKQRMDQMRQEFAKSQQSFEATLSQLEVASQIYPSLAEPFSQLKELEQSYFTEAKEAMDNYEAMFAAQEEVQKSSRRFQQLNTELSVGLKEYVADQSSISVKVMAKSYFIKLKDAELITSDALASSNPEFVTQAVAKNRKAVTHLNYAFRGLVTQLPELKEAFGESVEQFTRDVGTRGGVLDQHNNYLSARAALYNNIANLATKVDSSMSILEQFTTTATNKLNESLADAGDIYSAGVIKAIVIGVIVVLFATAIGYHIAHSVREPLTRILKALEGLTEGDMTQRIDIRYNNEFSRVSGHINTLADSLQNILVKLNDASENLASTASTNEQTSSQAQAQLNSQREQTANVATAMTEMSHSVQEVAQSAQGSLEMVQRVETASDQGRNVMNSNISTINQLETRLNESVSAVSELQKMSGQIGSILDVIRNIAEQTNLLALNAAIEAARAGEQGRGFAVVADEVRVLASKTTQSTTEIEAMISNLQSSSQSANQVIQSCMSDMEISVEQASKANSSMEEIQALIIEISQMSTHISQAAAEQSETSADIARNIEDINSIADQSYHAMSSIAQTSESLTQLAHQQNELVHRFKL</sequence>
<proteinExistence type="inferred from homology"/>
<feature type="transmembrane region" description="Helical" evidence="7">
    <location>
        <begin position="20"/>
        <end position="39"/>
    </location>
</feature>
<keyword evidence="2" id="KW-1003">Cell membrane</keyword>
<evidence type="ECO:0000256" key="7">
    <source>
        <dbReference type="SAM" id="Phobius"/>
    </source>
</evidence>
<dbReference type="GO" id="GO:0004888">
    <property type="term" value="F:transmembrane signaling receptor activity"/>
    <property type="evidence" value="ECO:0007669"/>
    <property type="project" value="InterPro"/>
</dbReference>
<reference evidence="11 12" key="1">
    <citation type="submission" date="2007-08" db="EMBL/GenBank/DDBJ databases">
        <authorList>
            <consortium name="The Vibrio harveyi Genome Sequencing Project"/>
            <person name="Bassler B."/>
            <person name="Clifton S.W."/>
            <person name="Fulton L."/>
            <person name="Delehaunty K."/>
            <person name="Fronick C."/>
            <person name="Harrison M."/>
            <person name="Markivic C."/>
            <person name="Fulton R."/>
            <person name="Tin-Wollam A.-M."/>
            <person name="Shah N."/>
            <person name="Pepin K."/>
            <person name="Nash W."/>
            <person name="Thiruvilangam P."/>
            <person name="Bhonagiri V."/>
            <person name="Waters C."/>
            <person name="Tu K.C."/>
            <person name="Irgon J."/>
            <person name="Wilson R.K."/>
        </authorList>
    </citation>
    <scope>NUCLEOTIDE SEQUENCE [LARGE SCALE GENOMIC DNA]</scope>
    <source>
        <strain evidence="12">ATCC BAA-1116 / BB120</strain>
    </source>
</reference>
<evidence type="ECO:0000256" key="4">
    <source>
        <dbReference type="ARBA" id="ARBA00029447"/>
    </source>
</evidence>
<dbReference type="PRINTS" id="PR00260">
    <property type="entry name" value="CHEMTRNSDUCR"/>
</dbReference>
<dbReference type="FunFam" id="1.10.287.950:FF:000001">
    <property type="entry name" value="Methyl-accepting chemotaxis sensory transducer"/>
    <property type="match status" value="1"/>
</dbReference>
<dbReference type="SMART" id="SM00283">
    <property type="entry name" value="MA"/>
    <property type="match status" value="1"/>
</dbReference>
<dbReference type="SMART" id="SM00304">
    <property type="entry name" value="HAMP"/>
    <property type="match status" value="1"/>
</dbReference>
<dbReference type="PROSITE" id="PS50192">
    <property type="entry name" value="T_SNARE"/>
    <property type="match status" value="1"/>
</dbReference>
<evidence type="ECO:0008006" key="13">
    <source>
        <dbReference type="Google" id="ProtNLM"/>
    </source>
</evidence>
<keyword evidence="7" id="KW-0472">Membrane</keyword>
<accession>A7MV20</accession>
<evidence type="ECO:0000256" key="3">
    <source>
        <dbReference type="ARBA" id="ARBA00023224"/>
    </source>
</evidence>
<feature type="transmembrane region" description="Helical" evidence="7">
    <location>
        <begin position="325"/>
        <end position="344"/>
    </location>
</feature>
<keyword evidence="3 5" id="KW-0807">Transducer</keyword>
<dbReference type="GO" id="GO:0007165">
    <property type="term" value="P:signal transduction"/>
    <property type="evidence" value="ECO:0007669"/>
    <property type="project" value="UniProtKB-KW"/>
</dbReference>
<feature type="region of interest" description="Disordered" evidence="6">
    <location>
        <begin position="407"/>
        <end position="429"/>
    </location>
</feature>
<gene>
    <name evidence="11" type="ordered locus">VIBHAR_01518</name>
</gene>
<dbReference type="CDD" id="cd06225">
    <property type="entry name" value="HAMP"/>
    <property type="match status" value="1"/>
</dbReference>
<dbReference type="GO" id="GO:0006935">
    <property type="term" value="P:chemotaxis"/>
    <property type="evidence" value="ECO:0007669"/>
    <property type="project" value="InterPro"/>
</dbReference>
<dbReference type="PROSITE" id="PS50111">
    <property type="entry name" value="CHEMOTAXIS_TRANSDUC_2"/>
    <property type="match status" value="1"/>
</dbReference>
<dbReference type="CDD" id="cd11386">
    <property type="entry name" value="MCP_signal"/>
    <property type="match status" value="1"/>
</dbReference>
<feature type="domain" description="HAMP" evidence="10">
    <location>
        <begin position="345"/>
        <end position="397"/>
    </location>
</feature>
<evidence type="ECO:0000259" key="8">
    <source>
        <dbReference type="PROSITE" id="PS50111"/>
    </source>
</evidence>
<dbReference type="KEGG" id="vha:VIBHAR_01518"/>
<keyword evidence="7" id="KW-0812">Transmembrane</keyword>
<dbReference type="SUPFAM" id="SSF58104">
    <property type="entry name" value="Methyl-accepting chemotaxis protein (MCP) signaling domain"/>
    <property type="match status" value="1"/>
</dbReference>
<organism evidence="11 12">
    <name type="scientific">Vibrio campbellii (strain ATCC BAA-1116)</name>
    <dbReference type="NCBI Taxonomy" id="2902295"/>
    <lineage>
        <taxon>Bacteria</taxon>
        <taxon>Pseudomonadati</taxon>
        <taxon>Pseudomonadota</taxon>
        <taxon>Gammaproteobacteria</taxon>
        <taxon>Vibrionales</taxon>
        <taxon>Vibrionaceae</taxon>
        <taxon>Vibrio</taxon>
    </lineage>
</organism>
<evidence type="ECO:0000256" key="1">
    <source>
        <dbReference type="ARBA" id="ARBA00004429"/>
    </source>
</evidence>
<dbReference type="AlphaFoldDB" id="A7MV20"/>
<dbReference type="PANTHER" id="PTHR32089:SF70">
    <property type="entry name" value="ENERGY TAXIS MODULATING METHYL ACCEPTING SENSORY TRANSDUCER"/>
    <property type="match status" value="1"/>
</dbReference>
<dbReference type="PANTHER" id="PTHR32089">
    <property type="entry name" value="METHYL-ACCEPTING CHEMOTAXIS PROTEIN MCPB"/>
    <property type="match status" value="1"/>
</dbReference>
<keyword evidence="2" id="KW-0997">Cell inner membrane</keyword>
<comment type="subcellular location">
    <subcellularLocation>
        <location evidence="1">Cell inner membrane</location>
        <topology evidence="1">Multi-pass membrane protein</topology>
    </subcellularLocation>
</comment>
<dbReference type="Proteomes" id="UP000008152">
    <property type="component" value="Chromosome I"/>
</dbReference>
<evidence type="ECO:0000256" key="5">
    <source>
        <dbReference type="PROSITE-ProRule" id="PRU00284"/>
    </source>
</evidence>
<feature type="domain" description="T-SNARE coiled-coil homology" evidence="9">
    <location>
        <begin position="589"/>
        <end position="651"/>
    </location>
</feature>
<dbReference type="GO" id="GO:0005886">
    <property type="term" value="C:plasma membrane"/>
    <property type="evidence" value="ECO:0007669"/>
    <property type="project" value="UniProtKB-SubCell"/>
</dbReference>
<evidence type="ECO:0000259" key="10">
    <source>
        <dbReference type="PROSITE" id="PS50885"/>
    </source>
</evidence>
<name>A7MV20_VIBC1</name>
<dbReference type="InterPro" id="IPR000727">
    <property type="entry name" value="T_SNARE_dom"/>
</dbReference>
<evidence type="ECO:0000256" key="6">
    <source>
        <dbReference type="SAM" id="MobiDB-lite"/>
    </source>
</evidence>
<protein>
    <recommendedName>
        <fullName evidence="13">Methyl-accepting chemotaxis protein</fullName>
    </recommendedName>
</protein>